<comment type="caution">
    <text evidence="6">The sequence shown here is derived from an EMBL/GenBank/DDBJ whole genome shotgun (WGS) entry which is preliminary data.</text>
</comment>
<feature type="domain" description="ABC transporter" evidence="5">
    <location>
        <begin position="2"/>
        <end position="231"/>
    </location>
</feature>
<dbReference type="Pfam" id="PF00005">
    <property type="entry name" value="ABC_tran"/>
    <property type="match status" value="1"/>
</dbReference>
<gene>
    <name evidence="6" type="ORF">E3J95_04315</name>
</gene>
<dbReference type="SMART" id="SM00382">
    <property type="entry name" value="AAA"/>
    <property type="match status" value="1"/>
</dbReference>
<keyword evidence="2" id="KW-0813">Transport</keyword>
<evidence type="ECO:0000256" key="2">
    <source>
        <dbReference type="ARBA" id="ARBA00022448"/>
    </source>
</evidence>
<evidence type="ECO:0000313" key="6">
    <source>
        <dbReference type="EMBL" id="TES85471.1"/>
    </source>
</evidence>
<sequence>MIEVKNLTKYYGPVMAVEDVSFSVKKGEILGLLGPNAAGKTTTMRILTCFLSPTRGEARVAGFDVSKDPLEVRRRIGYLPENAPLYLDMRVSGYLKFMAQIKGIEPAKRKKSITEVMENCGIANVSSRIIGHLSKGYRQRVCLAQALLNQPQVLILDEPTLGLDPKQIIETRELIKKLAGKRTVILSTHILPEVSMTCQRVVIINEGRVVAEDTPQNLARALEKSNQILLKIEGPSSEVASELAKIPGVLRVNLKDRLSQNMHLYLVESEKDIDIRRELSSKIVHKDWGLLEIRLVSMNLEDVFVKLATEEKTQR</sequence>
<protein>
    <submittedName>
        <fullName evidence="6">ATP-binding cassette domain-containing protein</fullName>
    </submittedName>
</protein>
<dbReference type="Gene3D" id="3.40.50.300">
    <property type="entry name" value="P-loop containing nucleotide triphosphate hydrolases"/>
    <property type="match status" value="1"/>
</dbReference>
<evidence type="ECO:0000256" key="4">
    <source>
        <dbReference type="ARBA" id="ARBA00022840"/>
    </source>
</evidence>
<dbReference type="GO" id="GO:0005524">
    <property type="term" value="F:ATP binding"/>
    <property type="evidence" value="ECO:0007669"/>
    <property type="project" value="UniProtKB-KW"/>
</dbReference>
<reference evidence="6 7" key="1">
    <citation type="submission" date="2019-03" db="EMBL/GenBank/DDBJ databases">
        <title>Metabolic potential of uncultured bacteria and archaea associated with petroleum seepage in deep-sea sediments.</title>
        <authorList>
            <person name="Dong X."/>
            <person name="Hubert C."/>
        </authorList>
    </citation>
    <scope>NUCLEOTIDE SEQUENCE [LARGE SCALE GENOMIC DNA]</scope>
    <source>
        <strain evidence="6">E44_bin92</strain>
    </source>
</reference>
<accession>A0A523QIN8</accession>
<keyword evidence="3" id="KW-0547">Nucleotide-binding</keyword>
<dbReference type="Proteomes" id="UP000320781">
    <property type="component" value="Unassembled WGS sequence"/>
</dbReference>
<dbReference type="PANTHER" id="PTHR43335">
    <property type="entry name" value="ABC TRANSPORTER, ATP-BINDING PROTEIN"/>
    <property type="match status" value="1"/>
</dbReference>
<dbReference type="PROSITE" id="PS50893">
    <property type="entry name" value="ABC_TRANSPORTER_2"/>
    <property type="match status" value="1"/>
</dbReference>
<keyword evidence="4 6" id="KW-0067">ATP-binding</keyword>
<evidence type="ECO:0000256" key="3">
    <source>
        <dbReference type="ARBA" id="ARBA00022741"/>
    </source>
</evidence>
<evidence type="ECO:0000313" key="7">
    <source>
        <dbReference type="Proteomes" id="UP000320781"/>
    </source>
</evidence>
<evidence type="ECO:0000256" key="1">
    <source>
        <dbReference type="ARBA" id="ARBA00005417"/>
    </source>
</evidence>
<organism evidence="6 7">
    <name type="scientific">Aerophobetes bacterium</name>
    <dbReference type="NCBI Taxonomy" id="2030807"/>
    <lineage>
        <taxon>Bacteria</taxon>
        <taxon>Candidatus Aerophobota</taxon>
    </lineage>
</organism>
<dbReference type="InterPro" id="IPR003439">
    <property type="entry name" value="ABC_transporter-like_ATP-bd"/>
</dbReference>
<evidence type="ECO:0000259" key="5">
    <source>
        <dbReference type="PROSITE" id="PS50893"/>
    </source>
</evidence>
<dbReference type="PANTHER" id="PTHR43335:SF4">
    <property type="entry name" value="ABC TRANSPORTER, ATP-BINDING PROTEIN"/>
    <property type="match status" value="1"/>
</dbReference>
<dbReference type="InterPro" id="IPR003593">
    <property type="entry name" value="AAA+_ATPase"/>
</dbReference>
<comment type="similarity">
    <text evidence="1">Belongs to the ABC transporter superfamily.</text>
</comment>
<dbReference type="InterPro" id="IPR027417">
    <property type="entry name" value="P-loop_NTPase"/>
</dbReference>
<dbReference type="AlphaFoldDB" id="A0A523QIN8"/>
<dbReference type="EMBL" id="SOKU01000210">
    <property type="protein sequence ID" value="TES85471.1"/>
    <property type="molecule type" value="Genomic_DNA"/>
</dbReference>
<proteinExistence type="inferred from homology"/>
<dbReference type="GO" id="GO:0016887">
    <property type="term" value="F:ATP hydrolysis activity"/>
    <property type="evidence" value="ECO:0007669"/>
    <property type="project" value="InterPro"/>
</dbReference>
<dbReference type="SUPFAM" id="SSF52540">
    <property type="entry name" value="P-loop containing nucleoside triphosphate hydrolases"/>
    <property type="match status" value="1"/>
</dbReference>
<dbReference type="CDD" id="cd03230">
    <property type="entry name" value="ABC_DR_subfamily_A"/>
    <property type="match status" value="1"/>
</dbReference>
<name>A0A523QIN8_UNCAE</name>